<proteinExistence type="predicted"/>
<evidence type="ECO:0000313" key="2">
    <source>
        <dbReference type="Proteomes" id="UP001345963"/>
    </source>
</evidence>
<keyword evidence="2" id="KW-1185">Reference proteome</keyword>
<evidence type="ECO:0000313" key="1">
    <source>
        <dbReference type="EMBL" id="MED6256069.1"/>
    </source>
</evidence>
<dbReference type="EMBL" id="JAHUTI010072852">
    <property type="protein sequence ID" value="MED6256069.1"/>
    <property type="molecule type" value="Genomic_DNA"/>
</dbReference>
<reference evidence="1 2" key="1">
    <citation type="submission" date="2021-07" db="EMBL/GenBank/DDBJ databases">
        <authorList>
            <person name="Palmer J.M."/>
        </authorList>
    </citation>
    <scope>NUCLEOTIDE SEQUENCE [LARGE SCALE GENOMIC DNA]</scope>
    <source>
        <strain evidence="1 2">AT_MEX2019</strain>
        <tissue evidence="1">Muscle</tissue>
    </source>
</reference>
<comment type="caution">
    <text evidence="1">The sequence shown here is derived from an EMBL/GenBank/DDBJ whole genome shotgun (WGS) entry which is preliminary data.</text>
</comment>
<gene>
    <name evidence="1" type="ORF">ATANTOWER_019186</name>
</gene>
<protein>
    <submittedName>
        <fullName evidence="1">Uncharacterized protein</fullName>
    </submittedName>
</protein>
<accession>A0ABU7C0E2</accession>
<name>A0ABU7C0E2_9TELE</name>
<dbReference type="Proteomes" id="UP001345963">
    <property type="component" value="Unassembled WGS sequence"/>
</dbReference>
<sequence length="108" mass="12418">MLMIMVYSQRGWLCSHLDTESAGERKCPLPASCLQKQGQSGTVRLENSKVSNKTFFYPQHCDHSECLKAQWNLKVHCPGKMAGFYDVINWLHDKLSNFILRFLLNNSP</sequence>
<organism evidence="1 2">
    <name type="scientific">Ataeniobius toweri</name>
    <dbReference type="NCBI Taxonomy" id="208326"/>
    <lineage>
        <taxon>Eukaryota</taxon>
        <taxon>Metazoa</taxon>
        <taxon>Chordata</taxon>
        <taxon>Craniata</taxon>
        <taxon>Vertebrata</taxon>
        <taxon>Euteleostomi</taxon>
        <taxon>Actinopterygii</taxon>
        <taxon>Neopterygii</taxon>
        <taxon>Teleostei</taxon>
        <taxon>Neoteleostei</taxon>
        <taxon>Acanthomorphata</taxon>
        <taxon>Ovalentaria</taxon>
        <taxon>Atherinomorphae</taxon>
        <taxon>Cyprinodontiformes</taxon>
        <taxon>Goodeidae</taxon>
        <taxon>Ataeniobius</taxon>
    </lineage>
</organism>